<dbReference type="Gene3D" id="3.40.640.10">
    <property type="entry name" value="Type I PLP-dependent aspartate aminotransferase-like (Major domain)"/>
    <property type="match status" value="1"/>
</dbReference>
<dbReference type="PROSITE" id="PS00599">
    <property type="entry name" value="AA_TRANSFER_CLASS_2"/>
    <property type="match status" value="1"/>
</dbReference>
<dbReference type="InterPro" id="IPR004839">
    <property type="entry name" value="Aminotransferase_I/II_large"/>
</dbReference>
<dbReference type="InterPro" id="IPR015421">
    <property type="entry name" value="PyrdxlP-dep_Trfase_major"/>
</dbReference>
<keyword evidence="5 6" id="KW-0663">Pyridoxal phosphate</keyword>
<feature type="region of interest" description="Disordered" evidence="7">
    <location>
        <begin position="106"/>
        <end position="140"/>
    </location>
</feature>
<evidence type="ECO:0000313" key="9">
    <source>
        <dbReference type="EMBL" id="RKH37803.1"/>
    </source>
</evidence>
<evidence type="ECO:0000313" key="10">
    <source>
        <dbReference type="Proteomes" id="UP000273405"/>
    </source>
</evidence>
<keyword evidence="10" id="KW-1185">Reference proteome</keyword>
<sequence length="511" mass="53953">MSTTRVDAANTGGVTTQSARTADTAIARNQDKARLLAFSDLRSSKLRKRRELCQSGIPCLPDGCEGPATRLRSAIRNSSPGASRATWRRSPVVRGVSPGLRAHWQRRPASRVRGPVPSARCPDTAGPRLPGRPHVSESTPSRRALLSGATATAAALALRPSFVLAAGARARGAPAGAPVRLFANENNAGPCAGALRAIRDTAPHLGHRYAGRASADAFARRIGTLHGVDASQVVLTAGSTEVLTTAAVAFGLNGGEVVCADNTFPVLPLYAERVGGKVVRVPLDARHAHDLAAMEARVGSGTRLVYVVNPNSPTGTVLDPVRLRAFCEAVSPRATVLVDEAYVEYLDPATTPSMVDLVRAGRNVIVLRTFSKAYALAGLRVGYALAPPAIAERLRGLRMSLPNPVALAAAGASLDDPDFVALTRKRIAEARAITVRALDAAGLAHVGDGGNFLWVQAGPSRRDLPPRLAAHGLHITWTPDQPLTEDWFRLTLGTVEDMRRFGSALHAVTRT</sequence>
<gene>
    <name evidence="9" type="ORF">D7X12_28370</name>
</gene>
<accession>A0A3A8N185</accession>
<dbReference type="PANTHER" id="PTHR43643:SF3">
    <property type="entry name" value="HISTIDINOL-PHOSPHATE AMINOTRANSFERASE"/>
    <property type="match status" value="1"/>
</dbReference>
<comment type="similarity">
    <text evidence="2">Belongs to the class-II pyridoxal-phosphate-dependent aminotransferase family. Histidinol-phosphate aminotransferase subfamily.</text>
</comment>
<dbReference type="AlphaFoldDB" id="A0A3A8N185"/>
<dbReference type="InterPro" id="IPR015422">
    <property type="entry name" value="PyrdxlP-dep_Trfase_small"/>
</dbReference>
<dbReference type="GO" id="GO:0030170">
    <property type="term" value="F:pyridoxal phosphate binding"/>
    <property type="evidence" value="ECO:0007669"/>
    <property type="project" value="InterPro"/>
</dbReference>
<organism evidence="9 10">
    <name type="scientific">Corallococcus sicarius</name>
    <dbReference type="NCBI Taxonomy" id="2316726"/>
    <lineage>
        <taxon>Bacteria</taxon>
        <taxon>Pseudomonadati</taxon>
        <taxon>Myxococcota</taxon>
        <taxon>Myxococcia</taxon>
        <taxon>Myxococcales</taxon>
        <taxon>Cystobacterineae</taxon>
        <taxon>Myxococcaceae</taxon>
        <taxon>Corallococcus</taxon>
    </lineage>
</organism>
<name>A0A3A8N185_9BACT</name>
<dbReference type="SUPFAM" id="SSF53383">
    <property type="entry name" value="PLP-dependent transferases"/>
    <property type="match status" value="1"/>
</dbReference>
<evidence type="ECO:0000256" key="2">
    <source>
        <dbReference type="ARBA" id="ARBA00007970"/>
    </source>
</evidence>
<dbReference type="Proteomes" id="UP000273405">
    <property type="component" value="Unassembled WGS sequence"/>
</dbReference>
<dbReference type="CDD" id="cd00609">
    <property type="entry name" value="AAT_like"/>
    <property type="match status" value="1"/>
</dbReference>
<evidence type="ECO:0000256" key="4">
    <source>
        <dbReference type="ARBA" id="ARBA00022679"/>
    </source>
</evidence>
<evidence type="ECO:0000256" key="1">
    <source>
        <dbReference type="ARBA" id="ARBA00001933"/>
    </source>
</evidence>
<reference evidence="10" key="1">
    <citation type="submission" date="2018-09" db="EMBL/GenBank/DDBJ databases">
        <authorList>
            <person name="Livingstone P.G."/>
            <person name="Whitworth D.E."/>
        </authorList>
    </citation>
    <scope>NUCLEOTIDE SEQUENCE [LARGE SCALE GENOMIC DNA]</scope>
    <source>
        <strain evidence="10">CA040B</strain>
    </source>
</reference>
<dbReference type="GO" id="GO:0008483">
    <property type="term" value="F:transaminase activity"/>
    <property type="evidence" value="ECO:0007669"/>
    <property type="project" value="UniProtKB-KW"/>
</dbReference>
<dbReference type="Gene3D" id="3.90.1150.10">
    <property type="entry name" value="Aspartate Aminotransferase, domain 1"/>
    <property type="match status" value="1"/>
</dbReference>
<evidence type="ECO:0000256" key="6">
    <source>
        <dbReference type="RuleBase" id="RU003693"/>
    </source>
</evidence>
<feature type="domain" description="Aminotransferase class I/classII large" evidence="8">
    <location>
        <begin position="181"/>
        <end position="502"/>
    </location>
</feature>
<evidence type="ECO:0000256" key="7">
    <source>
        <dbReference type="SAM" id="MobiDB-lite"/>
    </source>
</evidence>
<comment type="cofactor">
    <cofactor evidence="1 6">
        <name>pyridoxal 5'-phosphate</name>
        <dbReference type="ChEBI" id="CHEBI:597326"/>
    </cofactor>
</comment>
<dbReference type="PANTHER" id="PTHR43643">
    <property type="entry name" value="HISTIDINOL-PHOSPHATE AMINOTRANSFERASE 2"/>
    <property type="match status" value="1"/>
</dbReference>
<feature type="region of interest" description="Disordered" evidence="7">
    <location>
        <begin position="1"/>
        <end position="20"/>
    </location>
</feature>
<comment type="caution">
    <text evidence="9">The sequence shown here is derived from an EMBL/GenBank/DDBJ whole genome shotgun (WGS) entry which is preliminary data.</text>
</comment>
<evidence type="ECO:0000259" key="8">
    <source>
        <dbReference type="Pfam" id="PF00155"/>
    </source>
</evidence>
<dbReference type="InterPro" id="IPR050106">
    <property type="entry name" value="HistidinolP_aminotransfase"/>
</dbReference>
<dbReference type="InterPro" id="IPR015424">
    <property type="entry name" value="PyrdxlP-dep_Trfase"/>
</dbReference>
<keyword evidence="3 9" id="KW-0032">Aminotransferase</keyword>
<evidence type="ECO:0000256" key="3">
    <source>
        <dbReference type="ARBA" id="ARBA00022576"/>
    </source>
</evidence>
<dbReference type="EMBL" id="RAWG01000222">
    <property type="protein sequence ID" value="RKH37803.1"/>
    <property type="molecule type" value="Genomic_DNA"/>
</dbReference>
<proteinExistence type="inferred from homology"/>
<dbReference type="Pfam" id="PF00155">
    <property type="entry name" value="Aminotran_1_2"/>
    <property type="match status" value="1"/>
</dbReference>
<dbReference type="InterPro" id="IPR001917">
    <property type="entry name" value="Aminotrans_II_pyridoxalP_BS"/>
</dbReference>
<keyword evidence="4 9" id="KW-0808">Transferase</keyword>
<protein>
    <submittedName>
        <fullName evidence="9">Aminotransferase class I/II-fold pyridoxal phosphate-dependent enzyme</fullName>
    </submittedName>
</protein>
<evidence type="ECO:0000256" key="5">
    <source>
        <dbReference type="ARBA" id="ARBA00022898"/>
    </source>
</evidence>